<sequence>MPARVYKCYKNFGLHGVLGFASRCTDTISAASSLLRWSFILNLPTLNEISILAVDLDIVKQPRSTSGNGGEPLVNADGQQQRLKREASDTEKRRHLLGDTRRAQT</sequence>
<evidence type="ECO:0000313" key="3">
    <source>
        <dbReference type="Proteomes" id="UP001390339"/>
    </source>
</evidence>
<comment type="caution">
    <text evidence="2">The sequence shown here is derived from an EMBL/GenBank/DDBJ whole genome shotgun (WGS) entry which is preliminary data.</text>
</comment>
<keyword evidence="3" id="KW-1185">Reference proteome</keyword>
<proteinExistence type="predicted"/>
<name>A0ABR2IG59_9PEZI</name>
<protein>
    <submittedName>
        <fullName evidence="2">Uncharacterized protein</fullName>
    </submittedName>
</protein>
<feature type="compositionally biased region" description="Basic and acidic residues" evidence="1">
    <location>
        <begin position="83"/>
        <end position="105"/>
    </location>
</feature>
<accession>A0ABR2IG59</accession>
<reference evidence="2 3" key="1">
    <citation type="journal article" date="2024" name="IMA Fungus">
        <title>Apiospora arundinis, a panoply of carbohydrate-active enzymes and secondary metabolites.</title>
        <authorList>
            <person name="Sorensen T."/>
            <person name="Petersen C."/>
            <person name="Muurmann A.T."/>
            <person name="Christiansen J.V."/>
            <person name="Brundto M.L."/>
            <person name="Overgaard C.K."/>
            <person name="Boysen A.T."/>
            <person name="Wollenberg R.D."/>
            <person name="Larsen T.O."/>
            <person name="Sorensen J.L."/>
            <person name="Nielsen K.L."/>
            <person name="Sondergaard T.E."/>
        </authorList>
    </citation>
    <scope>NUCLEOTIDE SEQUENCE [LARGE SCALE GENOMIC DNA]</scope>
    <source>
        <strain evidence="2 3">AAU 773</strain>
    </source>
</reference>
<organism evidence="2 3">
    <name type="scientific">Apiospora arundinis</name>
    <dbReference type="NCBI Taxonomy" id="335852"/>
    <lineage>
        <taxon>Eukaryota</taxon>
        <taxon>Fungi</taxon>
        <taxon>Dikarya</taxon>
        <taxon>Ascomycota</taxon>
        <taxon>Pezizomycotina</taxon>
        <taxon>Sordariomycetes</taxon>
        <taxon>Xylariomycetidae</taxon>
        <taxon>Amphisphaeriales</taxon>
        <taxon>Apiosporaceae</taxon>
        <taxon>Apiospora</taxon>
    </lineage>
</organism>
<dbReference type="EMBL" id="JAPCWZ010000005">
    <property type="protein sequence ID" value="KAK8862058.1"/>
    <property type="molecule type" value="Genomic_DNA"/>
</dbReference>
<dbReference type="Proteomes" id="UP001390339">
    <property type="component" value="Unassembled WGS sequence"/>
</dbReference>
<feature type="region of interest" description="Disordered" evidence="1">
    <location>
        <begin position="63"/>
        <end position="105"/>
    </location>
</feature>
<evidence type="ECO:0000256" key="1">
    <source>
        <dbReference type="SAM" id="MobiDB-lite"/>
    </source>
</evidence>
<gene>
    <name evidence="2" type="ORF">PGQ11_008293</name>
</gene>
<evidence type="ECO:0000313" key="2">
    <source>
        <dbReference type="EMBL" id="KAK8862058.1"/>
    </source>
</evidence>